<name>A0A7M5XI78_9CNID</name>
<accession>A0A7M5XI78</accession>
<evidence type="ECO:0000256" key="1">
    <source>
        <dbReference type="SAM" id="MobiDB-lite"/>
    </source>
</evidence>
<feature type="region of interest" description="Disordered" evidence="1">
    <location>
        <begin position="1"/>
        <end position="60"/>
    </location>
</feature>
<dbReference type="Proteomes" id="UP000594262">
    <property type="component" value="Unplaced"/>
</dbReference>
<sequence>MSSSEIDDPNDSDFIPDSEDEEESEENCIPPTPAKRKRKIKESQIQESSKDKVTKKKTKYNTLPNDLKQKVANDYDNNISKLQDLVEKDENTDYIAIFTLVMELGSLELDYSFLLSK</sequence>
<feature type="compositionally biased region" description="Basic and acidic residues" evidence="1">
    <location>
        <begin position="41"/>
        <end position="52"/>
    </location>
</feature>
<proteinExistence type="predicted"/>
<evidence type="ECO:0000313" key="2">
    <source>
        <dbReference type="EnsemblMetazoa" id="CLYHEMP023739.1"/>
    </source>
</evidence>
<dbReference type="AlphaFoldDB" id="A0A7M5XI78"/>
<dbReference type="EnsemblMetazoa" id="CLYHEMT023739.1">
    <property type="protein sequence ID" value="CLYHEMP023739.1"/>
    <property type="gene ID" value="CLYHEMG023739"/>
</dbReference>
<organism evidence="2 3">
    <name type="scientific">Clytia hemisphaerica</name>
    <dbReference type="NCBI Taxonomy" id="252671"/>
    <lineage>
        <taxon>Eukaryota</taxon>
        <taxon>Metazoa</taxon>
        <taxon>Cnidaria</taxon>
        <taxon>Hydrozoa</taxon>
        <taxon>Hydroidolina</taxon>
        <taxon>Leptothecata</taxon>
        <taxon>Obeliida</taxon>
        <taxon>Clytiidae</taxon>
        <taxon>Clytia</taxon>
    </lineage>
</organism>
<reference evidence="2" key="1">
    <citation type="submission" date="2021-01" db="UniProtKB">
        <authorList>
            <consortium name="EnsemblMetazoa"/>
        </authorList>
    </citation>
    <scope>IDENTIFICATION</scope>
</reference>
<evidence type="ECO:0000313" key="3">
    <source>
        <dbReference type="Proteomes" id="UP000594262"/>
    </source>
</evidence>
<protein>
    <submittedName>
        <fullName evidence="2">Uncharacterized protein</fullName>
    </submittedName>
</protein>
<feature type="compositionally biased region" description="Acidic residues" evidence="1">
    <location>
        <begin position="1"/>
        <end position="26"/>
    </location>
</feature>
<keyword evidence="3" id="KW-1185">Reference proteome</keyword>